<evidence type="ECO:0000259" key="5">
    <source>
        <dbReference type="Pfam" id="PF00535"/>
    </source>
</evidence>
<dbReference type="Pfam" id="PF00535">
    <property type="entry name" value="Glycos_transf_2"/>
    <property type="match status" value="1"/>
</dbReference>
<dbReference type="PANTHER" id="PTHR43179">
    <property type="entry name" value="RHAMNOSYLTRANSFERASE WBBL"/>
    <property type="match status" value="1"/>
</dbReference>
<comment type="pathway">
    <text evidence="1">Cell wall biogenesis; cell wall polysaccharide biosynthesis.</text>
</comment>
<gene>
    <name evidence="6" type="ORF">SAMN04489718_1023</name>
</gene>
<evidence type="ECO:0000313" key="6">
    <source>
        <dbReference type="EMBL" id="SDQ26349.1"/>
    </source>
</evidence>
<dbReference type="SUPFAM" id="SSF53448">
    <property type="entry name" value="Nucleotide-diphospho-sugar transferases"/>
    <property type="match status" value="1"/>
</dbReference>
<keyword evidence="3" id="KW-0328">Glycosyltransferase</keyword>
<feature type="domain" description="Glycosyltransferase 2-like" evidence="5">
    <location>
        <begin position="11"/>
        <end position="132"/>
    </location>
</feature>
<reference evidence="7" key="1">
    <citation type="submission" date="2016-10" db="EMBL/GenBank/DDBJ databases">
        <authorList>
            <person name="Varghese N."/>
            <person name="Submissions S."/>
        </authorList>
    </citation>
    <scope>NUCLEOTIDE SEQUENCE [LARGE SCALE GENOMIC DNA]</scope>
    <source>
        <strain evidence="7">DSM 45459</strain>
    </source>
</reference>
<dbReference type="InterPro" id="IPR001173">
    <property type="entry name" value="Glyco_trans_2-like"/>
</dbReference>
<sequence length="302" mass="32804">MRGEQRSDRVTVVIATRNRREELSRTLRHMTSLEDAAPVIVVDNGSTDGTAEAVTARFPEVCLLRSESNLGAVARDVAVEYAGTPLVAFCDDDMRWQSGSLTRAATLLERCPPLGAVVARCVVEPDLVDDPLTPELRDSPVPAPPWLPGPAVLGGLAGTMVVRVEAFRAVGGFSERLWFGGEEELLLIDMAARGWWACYAEDAVVRHRPSAVREPAERRRIGLRNTLWTTWLRRSVGGALRRSGAVLASAPKDRVTASAVLGALGGLPWLLREREAVPAGVEQALTRLEAPQRRSAARDYVG</sequence>
<accession>A0A1H0ZG83</accession>
<evidence type="ECO:0000256" key="3">
    <source>
        <dbReference type="ARBA" id="ARBA00022676"/>
    </source>
</evidence>
<proteinExistence type="inferred from homology"/>
<comment type="similarity">
    <text evidence="2">Belongs to the glycosyltransferase 2 family.</text>
</comment>
<dbReference type="AlphaFoldDB" id="A0A1H0ZG83"/>
<evidence type="ECO:0000256" key="4">
    <source>
        <dbReference type="ARBA" id="ARBA00022679"/>
    </source>
</evidence>
<name>A0A1H0ZG83_9ACTN</name>
<dbReference type="OrthoDB" id="9787979at2"/>
<dbReference type="InterPro" id="IPR029044">
    <property type="entry name" value="Nucleotide-diphossugar_trans"/>
</dbReference>
<dbReference type="Gene3D" id="3.90.550.10">
    <property type="entry name" value="Spore Coat Polysaccharide Biosynthesis Protein SpsA, Chain A"/>
    <property type="match status" value="1"/>
</dbReference>
<evidence type="ECO:0000256" key="2">
    <source>
        <dbReference type="ARBA" id="ARBA00006739"/>
    </source>
</evidence>
<dbReference type="RefSeq" id="WP_092521427.1">
    <property type="nucleotide sequence ID" value="NZ_FNKO01000001.1"/>
</dbReference>
<evidence type="ECO:0000313" key="7">
    <source>
        <dbReference type="Proteomes" id="UP000199301"/>
    </source>
</evidence>
<organism evidence="6 7">
    <name type="scientific">Actinopolyspora saharensis</name>
    <dbReference type="NCBI Taxonomy" id="995062"/>
    <lineage>
        <taxon>Bacteria</taxon>
        <taxon>Bacillati</taxon>
        <taxon>Actinomycetota</taxon>
        <taxon>Actinomycetes</taxon>
        <taxon>Actinopolysporales</taxon>
        <taxon>Actinopolysporaceae</taxon>
        <taxon>Actinopolyspora</taxon>
    </lineage>
</organism>
<keyword evidence="4 6" id="KW-0808">Transferase</keyword>
<keyword evidence="7" id="KW-1185">Reference proteome</keyword>
<dbReference type="GO" id="GO:0016757">
    <property type="term" value="F:glycosyltransferase activity"/>
    <property type="evidence" value="ECO:0007669"/>
    <property type="project" value="UniProtKB-KW"/>
</dbReference>
<dbReference type="Proteomes" id="UP000199301">
    <property type="component" value="Unassembled WGS sequence"/>
</dbReference>
<protein>
    <submittedName>
        <fullName evidence="6">Glycosyltransferase, GT2 family</fullName>
    </submittedName>
</protein>
<dbReference type="STRING" id="995062.SAMN04489718_1023"/>
<dbReference type="EMBL" id="FNKO01000001">
    <property type="protein sequence ID" value="SDQ26349.1"/>
    <property type="molecule type" value="Genomic_DNA"/>
</dbReference>
<dbReference type="PANTHER" id="PTHR43179:SF12">
    <property type="entry name" value="GALACTOFURANOSYLTRANSFERASE GLFT2"/>
    <property type="match status" value="1"/>
</dbReference>
<evidence type="ECO:0000256" key="1">
    <source>
        <dbReference type="ARBA" id="ARBA00004776"/>
    </source>
</evidence>